<gene>
    <name evidence="1" type="ORF">QJS10_CPB22g00620</name>
</gene>
<dbReference type="AlphaFoldDB" id="A0AAV9BYX1"/>
<dbReference type="Proteomes" id="UP001180020">
    <property type="component" value="Unassembled WGS sequence"/>
</dbReference>
<evidence type="ECO:0000313" key="1">
    <source>
        <dbReference type="EMBL" id="KAK1282133.1"/>
    </source>
</evidence>
<protein>
    <submittedName>
        <fullName evidence="1">Uncharacterized protein</fullName>
    </submittedName>
</protein>
<organism evidence="1 2">
    <name type="scientific">Acorus calamus</name>
    <name type="common">Sweet flag</name>
    <dbReference type="NCBI Taxonomy" id="4465"/>
    <lineage>
        <taxon>Eukaryota</taxon>
        <taxon>Viridiplantae</taxon>
        <taxon>Streptophyta</taxon>
        <taxon>Embryophyta</taxon>
        <taxon>Tracheophyta</taxon>
        <taxon>Spermatophyta</taxon>
        <taxon>Magnoliopsida</taxon>
        <taxon>Liliopsida</taxon>
        <taxon>Acoraceae</taxon>
        <taxon>Acorus</taxon>
    </lineage>
</organism>
<dbReference type="EMBL" id="JAUJYO010000022">
    <property type="protein sequence ID" value="KAK1282133.1"/>
    <property type="molecule type" value="Genomic_DNA"/>
</dbReference>
<comment type="caution">
    <text evidence="1">The sequence shown here is derived from an EMBL/GenBank/DDBJ whole genome shotgun (WGS) entry which is preliminary data.</text>
</comment>
<reference evidence="1" key="1">
    <citation type="journal article" date="2023" name="Nat. Commun.">
        <title>Diploid and tetraploid genomes of Acorus and the evolution of monocots.</title>
        <authorList>
            <person name="Ma L."/>
            <person name="Liu K.W."/>
            <person name="Li Z."/>
            <person name="Hsiao Y.Y."/>
            <person name="Qi Y."/>
            <person name="Fu T."/>
            <person name="Tang G.D."/>
            <person name="Zhang D."/>
            <person name="Sun W.H."/>
            <person name="Liu D.K."/>
            <person name="Li Y."/>
            <person name="Chen G.Z."/>
            <person name="Liu X.D."/>
            <person name="Liao X.Y."/>
            <person name="Jiang Y.T."/>
            <person name="Yu X."/>
            <person name="Hao Y."/>
            <person name="Huang J."/>
            <person name="Zhao X.W."/>
            <person name="Ke S."/>
            <person name="Chen Y.Y."/>
            <person name="Wu W.L."/>
            <person name="Hsu J.L."/>
            <person name="Lin Y.F."/>
            <person name="Huang M.D."/>
            <person name="Li C.Y."/>
            <person name="Huang L."/>
            <person name="Wang Z.W."/>
            <person name="Zhao X."/>
            <person name="Zhong W.Y."/>
            <person name="Peng D.H."/>
            <person name="Ahmad S."/>
            <person name="Lan S."/>
            <person name="Zhang J.S."/>
            <person name="Tsai W.C."/>
            <person name="Van de Peer Y."/>
            <person name="Liu Z.J."/>
        </authorList>
    </citation>
    <scope>NUCLEOTIDE SEQUENCE</scope>
    <source>
        <strain evidence="1">CP</strain>
    </source>
</reference>
<name>A0AAV9BYX1_ACOCL</name>
<sequence>MESSHKQRGFMRAKVAMSLNRASNSSSLSSNIKRSATASIPSIGYIVKNDEKPSIVIKVDGTEHDGGDDSIDKRASMFISSVQQRFRLEQV</sequence>
<dbReference type="PANTHER" id="PTHR36030:SF1">
    <property type="entry name" value="CALMODULIN-BINDING DOMAIN-CONTAINING PROTEIN"/>
    <property type="match status" value="1"/>
</dbReference>
<dbReference type="PANTHER" id="PTHR36030">
    <property type="entry name" value="CALMODULIN-BINDING DOMAIN-CONTAINING PROTEIN"/>
    <property type="match status" value="1"/>
</dbReference>
<proteinExistence type="predicted"/>
<keyword evidence="2" id="KW-1185">Reference proteome</keyword>
<evidence type="ECO:0000313" key="2">
    <source>
        <dbReference type="Proteomes" id="UP001180020"/>
    </source>
</evidence>
<reference evidence="1" key="2">
    <citation type="submission" date="2023-06" db="EMBL/GenBank/DDBJ databases">
        <authorList>
            <person name="Ma L."/>
            <person name="Liu K.-W."/>
            <person name="Li Z."/>
            <person name="Hsiao Y.-Y."/>
            <person name="Qi Y."/>
            <person name="Fu T."/>
            <person name="Tang G."/>
            <person name="Zhang D."/>
            <person name="Sun W.-H."/>
            <person name="Liu D.-K."/>
            <person name="Li Y."/>
            <person name="Chen G.-Z."/>
            <person name="Liu X.-D."/>
            <person name="Liao X.-Y."/>
            <person name="Jiang Y.-T."/>
            <person name="Yu X."/>
            <person name="Hao Y."/>
            <person name="Huang J."/>
            <person name="Zhao X.-W."/>
            <person name="Ke S."/>
            <person name="Chen Y.-Y."/>
            <person name="Wu W.-L."/>
            <person name="Hsu J.-L."/>
            <person name="Lin Y.-F."/>
            <person name="Huang M.-D."/>
            <person name="Li C.-Y."/>
            <person name="Huang L."/>
            <person name="Wang Z.-W."/>
            <person name="Zhao X."/>
            <person name="Zhong W.-Y."/>
            <person name="Peng D.-H."/>
            <person name="Ahmad S."/>
            <person name="Lan S."/>
            <person name="Zhang J.-S."/>
            <person name="Tsai W.-C."/>
            <person name="Van De Peer Y."/>
            <person name="Liu Z.-J."/>
        </authorList>
    </citation>
    <scope>NUCLEOTIDE SEQUENCE</scope>
    <source>
        <strain evidence="1">CP</strain>
        <tissue evidence="1">Leaves</tissue>
    </source>
</reference>
<accession>A0AAV9BYX1</accession>